<dbReference type="Gene3D" id="1.10.630.10">
    <property type="entry name" value="Cytochrome P450"/>
    <property type="match status" value="1"/>
</dbReference>
<dbReference type="SUPFAM" id="SSF48264">
    <property type="entry name" value="Cytochrome P450"/>
    <property type="match status" value="1"/>
</dbReference>
<reference evidence="8 9" key="1">
    <citation type="journal article" date="2016" name="G3 (Bethesda)">
        <title>First Draft Assembly and Annotation of the Genome of a California Endemic Oak Quercus lobata Nee (Fagaceae).</title>
        <authorList>
            <person name="Sork V.L."/>
            <person name="Fitz-Gibbon S.T."/>
            <person name="Puiu D."/>
            <person name="Crepeau M."/>
            <person name="Gugger P.F."/>
            <person name="Sherman R."/>
            <person name="Stevens K."/>
            <person name="Langley C.H."/>
            <person name="Pellegrini M."/>
            <person name="Salzberg S.L."/>
        </authorList>
    </citation>
    <scope>NUCLEOTIDE SEQUENCE [LARGE SCALE GENOMIC DNA]</scope>
    <source>
        <strain evidence="8 9">cv. SW786</strain>
    </source>
</reference>
<dbReference type="KEGG" id="qlo:115989125"/>
<evidence type="ECO:0000256" key="4">
    <source>
        <dbReference type="ARBA" id="ARBA00023004"/>
    </source>
</evidence>
<dbReference type="PROSITE" id="PS00086">
    <property type="entry name" value="CYTOCHROME_P450"/>
    <property type="match status" value="1"/>
</dbReference>
<keyword evidence="7" id="KW-0732">Signal</keyword>
<keyword evidence="6" id="KW-0503">Monooxygenase</keyword>
<keyword evidence="2 5" id="KW-0479">Metal-binding</keyword>
<proteinExistence type="inferred from homology"/>
<dbReference type="InterPro" id="IPR036396">
    <property type="entry name" value="Cyt_P450_sf"/>
</dbReference>
<dbReference type="FunCoup" id="A0A7N2LV28">
    <property type="interactions" value="501"/>
</dbReference>
<evidence type="ECO:0000256" key="6">
    <source>
        <dbReference type="RuleBase" id="RU000461"/>
    </source>
</evidence>
<dbReference type="EnsemblPlants" id="QL05p081551:mrna">
    <property type="protein sequence ID" value="QL05p081551:mrna"/>
    <property type="gene ID" value="QL05p081551"/>
</dbReference>
<dbReference type="RefSeq" id="XP_030968653.1">
    <property type="nucleotide sequence ID" value="XM_031112793.1"/>
</dbReference>
<dbReference type="Proteomes" id="UP000594261">
    <property type="component" value="Chromosome 5"/>
</dbReference>
<organism evidence="8 9">
    <name type="scientific">Quercus lobata</name>
    <name type="common">Valley oak</name>
    <dbReference type="NCBI Taxonomy" id="97700"/>
    <lineage>
        <taxon>Eukaryota</taxon>
        <taxon>Viridiplantae</taxon>
        <taxon>Streptophyta</taxon>
        <taxon>Embryophyta</taxon>
        <taxon>Tracheophyta</taxon>
        <taxon>Spermatophyta</taxon>
        <taxon>Magnoliopsida</taxon>
        <taxon>eudicotyledons</taxon>
        <taxon>Gunneridae</taxon>
        <taxon>Pentapetalae</taxon>
        <taxon>rosids</taxon>
        <taxon>fabids</taxon>
        <taxon>Fagales</taxon>
        <taxon>Fagaceae</taxon>
        <taxon>Quercus</taxon>
    </lineage>
</organism>
<dbReference type="InterPro" id="IPR001128">
    <property type="entry name" value="Cyt_P450"/>
</dbReference>
<dbReference type="Pfam" id="PF00067">
    <property type="entry name" value="p450"/>
    <property type="match status" value="1"/>
</dbReference>
<keyword evidence="4 5" id="KW-0408">Iron</keyword>
<feature type="signal peptide" evidence="7">
    <location>
        <begin position="1"/>
        <end position="16"/>
    </location>
</feature>
<evidence type="ECO:0000313" key="8">
    <source>
        <dbReference type="EnsemblPlants" id="QL05p081551:mrna"/>
    </source>
</evidence>
<dbReference type="AlphaFoldDB" id="A0A7N2LV28"/>
<evidence type="ECO:0000256" key="3">
    <source>
        <dbReference type="ARBA" id="ARBA00023002"/>
    </source>
</evidence>
<dbReference type="PRINTS" id="PR00385">
    <property type="entry name" value="P450"/>
</dbReference>
<dbReference type="InParanoid" id="A0A7N2LV28"/>
<reference evidence="8" key="2">
    <citation type="submission" date="2021-01" db="UniProtKB">
        <authorList>
            <consortium name="EnsemblPlants"/>
        </authorList>
    </citation>
    <scope>IDENTIFICATION</scope>
</reference>
<evidence type="ECO:0000256" key="5">
    <source>
        <dbReference type="PIRSR" id="PIRSR602401-1"/>
    </source>
</evidence>
<dbReference type="PRINTS" id="PR00463">
    <property type="entry name" value="EP450I"/>
</dbReference>
<keyword evidence="9" id="KW-1185">Reference proteome</keyword>
<feature type="chain" id="PRO_5029820618" description="Cytochrome P450" evidence="7">
    <location>
        <begin position="17"/>
        <end position="497"/>
    </location>
</feature>
<comment type="cofactor">
    <cofactor evidence="5">
        <name>heme</name>
        <dbReference type="ChEBI" id="CHEBI:30413"/>
    </cofactor>
</comment>
<sequence>MDCYLVFLLILPFVWASIRVLNFKLASQTLPPGPKPFPIIGNILQLSNLPHQALAKLSKTYGPLMTLKLGSITTIVISSPNLAKEALQRHDQAFSSRSIPDMAHVFDHHKFSMAWLPTNSKWKNLRKACATQIFATQRLDATQALRQTKVQELLNHVNKSCKSGAPIDIGRLVFTTVLNSISNTFFSMDLAQYDSSLSQEFRDLVCGLADEAGRPNIADYFPALRLIDPQGVRKRTSIYFTKLFGIFDGIFNQRLQLRASSEGFKANNDVLDSFLSLIEEGNSEISLIDIKHLLLDLFLAGIDTTSSTVEWAMAVLLHNPIKMAKARDELDEVLGKGGHVQESDISKFHYLQAIVKETFRLHPLVPFLIPHKAETNIEICGFIVPKNAQILINVWAMGRDSSIWQNPNLFMPERFLEQDIDFKGRDFELIPFGAGRRICPGLPLANRMVHLMLASLVYYSAWKLPDEMRPEHMDMGETFGLTLHREVPLRAIPIKSL</sequence>
<evidence type="ECO:0000313" key="9">
    <source>
        <dbReference type="Proteomes" id="UP000594261"/>
    </source>
</evidence>
<keyword evidence="3 6" id="KW-0560">Oxidoreductase</keyword>
<dbReference type="CDD" id="cd11073">
    <property type="entry name" value="CYP76-like"/>
    <property type="match status" value="1"/>
</dbReference>
<keyword evidence="5 6" id="KW-0349">Heme</keyword>
<dbReference type="GO" id="GO:0020037">
    <property type="term" value="F:heme binding"/>
    <property type="evidence" value="ECO:0007669"/>
    <property type="project" value="InterPro"/>
</dbReference>
<feature type="binding site" description="axial binding residue" evidence="5">
    <location>
        <position position="439"/>
    </location>
    <ligand>
        <name>heme</name>
        <dbReference type="ChEBI" id="CHEBI:30413"/>
    </ligand>
    <ligandPart>
        <name>Fe</name>
        <dbReference type="ChEBI" id="CHEBI:18248"/>
    </ligandPart>
</feature>
<dbReference type="GO" id="GO:0016705">
    <property type="term" value="F:oxidoreductase activity, acting on paired donors, with incorporation or reduction of molecular oxygen"/>
    <property type="evidence" value="ECO:0007669"/>
    <property type="project" value="InterPro"/>
</dbReference>
<evidence type="ECO:0008006" key="10">
    <source>
        <dbReference type="Google" id="ProtNLM"/>
    </source>
</evidence>
<dbReference type="GeneID" id="115989125"/>
<dbReference type="OMA" id="ISATQMF"/>
<dbReference type="PANTHER" id="PTHR47950:SF44">
    <property type="entry name" value="CYTOCHROME P450, FAMILY 76, SUBFAMILY C, POLYPEPTIDE 5-RELATED"/>
    <property type="match status" value="1"/>
</dbReference>
<dbReference type="Gramene" id="QL05p081551:mrna">
    <property type="protein sequence ID" value="QL05p081551:mrna"/>
    <property type="gene ID" value="QL05p081551"/>
</dbReference>
<name>A0A7N2LV28_QUELO</name>
<dbReference type="OrthoDB" id="2789670at2759"/>
<dbReference type="FunFam" id="1.10.630.10:FF:000007">
    <property type="entry name" value="Cytochrome P450 76C4"/>
    <property type="match status" value="1"/>
</dbReference>
<protein>
    <recommendedName>
        <fullName evidence="10">Cytochrome P450</fullName>
    </recommendedName>
</protein>
<comment type="similarity">
    <text evidence="1 6">Belongs to the cytochrome P450 family.</text>
</comment>
<gene>
    <name evidence="8" type="primary">LOC115989125</name>
</gene>
<evidence type="ECO:0000256" key="2">
    <source>
        <dbReference type="ARBA" id="ARBA00022723"/>
    </source>
</evidence>
<dbReference type="InterPro" id="IPR017972">
    <property type="entry name" value="Cyt_P450_CS"/>
</dbReference>
<dbReference type="GO" id="GO:0004497">
    <property type="term" value="F:monooxygenase activity"/>
    <property type="evidence" value="ECO:0007669"/>
    <property type="project" value="UniProtKB-KW"/>
</dbReference>
<dbReference type="InterPro" id="IPR002401">
    <property type="entry name" value="Cyt_P450_E_grp-I"/>
</dbReference>
<dbReference type="PANTHER" id="PTHR47950">
    <property type="entry name" value="CYTOCHROME P450, FAMILY 76, SUBFAMILY C, POLYPEPTIDE 5-RELATED"/>
    <property type="match status" value="1"/>
</dbReference>
<dbReference type="GO" id="GO:0005506">
    <property type="term" value="F:iron ion binding"/>
    <property type="evidence" value="ECO:0007669"/>
    <property type="project" value="InterPro"/>
</dbReference>
<evidence type="ECO:0000256" key="1">
    <source>
        <dbReference type="ARBA" id="ARBA00010617"/>
    </source>
</evidence>
<dbReference type="EMBL" id="LRBV02000005">
    <property type="status" value="NOT_ANNOTATED_CDS"/>
    <property type="molecule type" value="Genomic_DNA"/>
</dbReference>
<accession>A0A7N2LV28</accession>
<evidence type="ECO:0000256" key="7">
    <source>
        <dbReference type="SAM" id="SignalP"/>
    </source>
</evidence>